<evidence type="ECO:0000313" key="3">
    <source>
        <dbReference type="EMBL" id="MFB2934300.1"/>
    </source>
</evidence>
<feature type="region of interest" description="Disordered" evidence="2">
    <location>
        <begin position="280"/>
        <end position="307"/>
    </location>
</feature>
<feature type="compositionally biased region" description="Polar residues" evidence="2">
    <location>
        <begin position="292"/>
        <end position="306"/>
    </location>
</feature>
<protein>
    <submittedName>
        <fullName evidence="3">Uncharacterized protein</fullName>
    </submittedName>
</protein>
<evidence type="ECO:0000256" key="2">
    <source>
        <dbReference type="SAM" id="MobiDB-lite"/>
    </source>
</evidence>
<evidence type="ECO:0000256" key="1">
    <source>
        <dbReference type="SAM" id="Coils"/>
    </source>
</evidence>
<proteinExistence type="predicted"/>
<sequence>MSDIVLISSEDDPEQSQRINTLSIDLEFEPEEIREKYSLKAKPGRTSKLVLSCQESILNNISINRIAEGLNQAADLMYVAYNALSGSEIQATVSGLQKLLMDATAEASITIKSFKDKTDPNKPESVVNQAFDGFSRLFQGQESFGITKLVRCGKVAEKMAVDANNLAQRFQAIVDKAQLAAEAAIKEKVADEATRKKLQEKLSLVQAVKQSTEVLQSNIQTELTKVQEEYEQAREREKVEGERAFITGIVGATVGALAAGVGSVAQAIIAVKSPVGLPGGYVPPTQPGGNKPNGQAPSPEVQQQKESLTKELQEKQAAKAAIDREKKENEAKIAKAEAISKDTQSTAQAKAEAEKEKSACEAKRADIEQRLKKAQEAIDNLTSGLGNVSAQLAQISTQSYSAAETASKQKMAYYEHRNKLAEQNREALANLAQYAVELKYTTDATKNIEMAIRSLEFAITALNGVVSELKKTVVFWQNMANYCKDNLAGTSLTEDIKYIEQNYDPMNRKLEYAKPLIIYTAVYNIAQWVALYNVCDQYLIEVQKVFDKVNTNHAHPIPEAQLPVELPKLAQKVLDSTEKQTVAVDSEIRSLELEMLSVNIAAKAVS</sequence>
<accession>A0ABV4Y674</accession>
<reference evidence="3 4" key="1">
    <citation type="submission" date="2024-09" db="EMBL/GenBank/DDBJ databases">
        <title>Floridaenema gen nov. (Aerosakkonemataceae, Aerosakkonematales ord. nov., Cyanobacteria) from benthic tropical and subtropical fresh waters, with the description of four new species.</title>
        <authorList>
            <person name="Moretto J.A."/>
            <person name="Berthold D.E."/>
            <person name="Lefler F.W."/>
            <person name="Huang I.-S."/>
            <person name="Laughinghouse H. IV."/>
        </authorList>
    </citation>
    <scope>NUCLEOTIDE SEQUENCE [LARGE SCALE GENOMIC DNA]</scope>
    <source>
        <strain evidence="3 4">BLCC-F154</strain>
    </source>
</reference>
<keyword evidence="1" id="KW-0175">Coiled coil</keyword>
<keyword evidence="4" id="KW-1185">Reference proteome</keyword>
<dbReference type="Proteomes" id="UP001576776">
    <property type="component" value="Unassembled WGS sequence"/>
</dbReference>
<dbReference type="EMBL" id="JBHFNS010000018">
    <property type="protein sequence ID" value="MFB2934300.1"/>
    <property type="molecule type" value="Genomic_DNA"/>
</dbReference>
<feature type="region of interest" description="Disordered" evidence="2">
    <location>
        <begin position="322"/>
        <end position="357"/>
    </location>
</feature>
<dbReference type="PANTHER" id="PTHR37508:SF1">
    <property type="entry name" value="TRANSMEMBRANE PROTEIN"/>
    <property type="match status" value="1"/>
</dbReference>
<gene>
    <name evidence="3" type="ORF">ACE1B6_03400</name>
</gene>
<name>A0ABV4Y674_9CYAN</name>
<dbReference type="PANTHER" id="PTHR37508">
    <property type="entry name" value="TRANSMEMBRANE PROTEIN"/>
    <property type="match status" value="1"/>
</dbReference>
<feature type="coiled-coil region" evidence="1">
    <location>
        <begin position="181"/>
        <end position="236"/>
    </location>
</feature>
<feature type="compositionally biased region" description="Basic and acidic residues" evidence="2">
    <location>
        <begin position="322"/>
        <end position="340"/>
    </location>
</feature>
<comment type="caution">
    <text evidence="3">The sequence shown here is derived from an EMBL/GenBank/DDBJ whole genome shotgun (WGS) entry which is preliminary data.</text>
</comment>
<organism evidence="3 4">
    <name type="scientific">Floridaenema fluviatile BLCC-F154</name>
    <dbReference type="NCBI Taxonomy" id="3153640"/>
    <lineage>
        <taxon>Bacteria</taxon>
        <taxon>Bacillati</taxon>
        <taxon>Cyanobacteriota</taxon>
        <taxon>Cyanophyceae</taxon>
        <taxon>Oscillatoriophycideae</taxon>
        <taxon>Aerosakkonematales</taxon>
        <taxon>Aerosakkonemataceae</taxon>
        <taxon>Floridanema</taxon>
        <taxon>Floridanema fluviatile</taxon>
    </lineage>
</organism>
<dbReference type="RefSeq" id="WP_413255825.1">
    <property type="nucleotide sequence ID" value="NZ_JBHFNS010000018.1"/>
</dbReference>
<evidence type="ECO:0000313" key="4">
    <source>
        <dbReference type="Proteomes" id="UP001576776"/>
    </source>
</evidence>